<protein>
    <submittedName>
        <fullName evidence="2">Uncharacterized protein</fullName>
    </submittedName>
</protein>
<organism evidence="2 3">
    <name type="scientific">Dermatophagoides pteronyssinus</name>
    <name type="common">European house dust mite</name>
    <dbReference type="NCBI Taxonomy" id="6956"/>
    <lineage>
        <taxon>Eukaryota</taxon>
        <taxon>Metazoa</taxon>
        <taxon>Ecdysozoa</taxon>
        <taxon>Arthropoda</taxon>
        <taxon>Chelicerata</taxon>
        <taxon>Arachnida</taxon>
        <taxon>Acari</taxon>
        <taxon>Acariformes</taxon>
        <taxon>Sarcoptiformes</taxon>
        <taxon>Astigmata</taxon>
        <taxon>Psoroptidia</taxon>
        <taxon>Analgoidea</taxon>
        <taxon>Pyroglyphidae</taxon>
        <taxon>Dermatophagoidinae</taxon>
        <taxon>Dermatophagoides</taxon>
    </lineage>
</organism>
<feature type="signal peptide" evidence="1">
    <location>
        <begin position="1"/>
        <end position="27"/>
    </location>
</feature>
<dbReference type="Proteomes" id="UP000887458">
    <property type="component" value="Unassembled WGS sequence"/>
</dbReference>
<keyword evidence="1" id="KW-0732">Signal</keyword>
<accession>A0ABQ8JSQ5</accession>
<sequence>MQTRKIIILNIHLWWFIIFIDVSKTLKKTLIIIENNEGEKSLRNISYSHCHLKLIKNSIEFISTKY</sequence>
<dbReference type="EMBL" id="NJHN03000017">
    <property type="protein sequence ID" value="KAH9425582.1"/>
    <property type="molecule type" value="Genomic_DNA"/>
</dbReference>
<proteinExistence type="predicted"/>
<name>A0ABQ8JSQ5_DERPT</name>
<gene>
    <name evidence="2" type="ORF">DERP_004796</name>
</gene>
<evidence type="ECO:0000256" key="1">
    <source>
        <dbReference type="SAM" id="SignalP"/>
    </source>
</evidence>
<keyword evidence="3" id="KW-1185">Reference proteome</keyword>
<reference evidence="2 3" key="1">
    <citation type="journal article" date="2018" name="J. Allergy Clin. Immunol.">
        <title>High-quality assembly of Dermatophagoides pteronyssinus genome and transcriptome reveals a wide range of novel allergens.</title>
        <authorList>
            <person name="Liu X.Y."/>
            <person name="Yang K.Y."/>
            <person name="Wang M.Q."/>
            <person name="Kwok J.S."/>
            <person name="Zeng X."/>
            <person name="Yang Z."/>
            <person name="Xiao X.J."/>
            <person name="Lau C.P."/>
            <person name="Li Y."/>
            <person name="Huang Z.M."/>
            <person name="Ba J.G."/>
            <person name="Yim A.K."/>
            <person name="Ouyang C.Y."/>
            <person name="Ngai S.M."/>
            <person name="Chan T.F."/>
            <person name="Leung E.L."/>
            <person name="Liu L."/>
            <person name="Liu Z.G."/>
            <person name="Tsui S.K."/>
        </authorList>
    </citation>
    <scope>NUCLEOTIDE SEQUENCE [LARGE SCALE GENOMIC DNA]</scope>
    <source>
        <strain evidence="2">Derp</strain>
    </source>
</reference>
<reference evidence="2 3" key="2">
    <citation type="journal article" date="2022" name="Mol. Biol. Evol.">
        <title>Comparative Genomics Reveals Insights into the Divergent Evolution of Astigmatic Mites and Household Pest Adaptations.</title>
        <authorList>
            <person name="Xiong Q."/>
            <person name="Wan A.T."/>
            <person name="Liu X."/>
            <person name="Fung C.S."/>
            <person name="Xiao X."/>
            <person name="Malainual N."/>
            <person name="Hou J."/>
            <person name="Wang L."/>
            <person name="Wang M."/>
            <person name="Yang K.Y."/>
            <person name="Cui Y."/>
            <person name="Leung E.L."/>
            <person name="Nong W."/>
            <person name="Shin S.K."/>
            <person name="Au S.W."/>
            <person name="Jeong K.Y."/>
            <person name="Chew F.T."/>
            <person name="Hui J.H."/>
            <person name="Leung T.F."/>
            <person name="Tungtrongchitr A."/>
            <person name="Zhong N."/>
            <person name="Liu Z."/>
            <person name="Tsui S.K."/>
        </authorList>
    </citation>
    <scope>NUCLEOTIDE SEQUENCE [LARGE SCALE GENOMIC DNA]</scope>
    <source>
        <strain evidence="2">Derp</strain>
    </source>
</reference>
<feature type="chain" id="PRO_5046501414" evidence="1">
    <location>
        <begin position="28"/>
        <end position="66"/>
    </location>
</feature>
<evidence type="ECO:0000313" key="3">
    <source>
        <dbReference type="Proteomes" id="UP000887458"/>
    </source>
</evidence>
<evidence type="ECO:0000313" key="2">
    <source>
        <dbReference type="EMBL" id="KAH9425582.1"/>
    </source>
</evidence>
<comment type="caution">
    <text evidence="2">The sequence shown here is derived from an EMBL/GenBank/DDBJ whole genome shotgun (WGS) entry which is preliminary data.</text>
</comment>